<dbReference type="AlphaFoldDB" id="A0AAV2IAN7"/>
<keyword evidence="4" id="KW-0732">Signal</keyword>
<keyword evidence="7" id="KW-0130">Cell adhesion</keyword>
<keyword evidence="8" id="KW-1133">Transmembrane helix</keyword>
<dbReference type="FunFam" id="2.60.40.60:FF:000004">
    <property type="entry name" value="Protocadherin 1 gamma 2"/>
    <property type="match status" value="1"/>
</dbReference>
<evidence type="ECO:0000259" key="12">
    <source>
        <dbReference type="PROSITE" id="PS50268"/>
    </source>
</evidence>
<dbReference type="PANTHER" id="PTHR24028:SF328">
    <property type="entry name" value="CADHERIN-3"/>
    <property type="match status" value="1"/>
</dbReference>
<accession>A0AAV2IAN7</accession>
<feature type="non-terminal residue" evidence="13">
    <location>
        <position position="1"/>
    </location>
</feature>
<feature type="domain" description="Cadherin" evidence="12">
    <location>
        <begin position="115"/>
        <end position="221"/>
    </location>
</feature>
<keyword evidence="2" id="KW-1003">Cell membrane</keyword>
<dbReference type="InterPro" id="IPR015919">
    <property type="entry name" value="Cadherin-like_sf"/>
</dbReference>
<dbReference type="GO" id="GO:0005509">
    <property type="term" value="F:calcium ion binding"/>
    <property type="evidence" value="ECO:0007669"/>
    <property type="project" value="UniProtKB-UniRule"/>
</dbReference>
<proteinExistence type="predicted"/>
<dbReference type="SUPFAM" id="SSF49313">
    <property type="entry name" value="Cadherin-like"/>
    <property type="match status" value="4"/>
</dbReference>
<dbReference type="FunFam" id="2.60.40.60:FF:000020">
    <property type="entry name" value="Dachsous cadherin-related 1b"/>
    <property type="match status" value="1"/>
</dbReference>
<evidence type="ECO:0000256" key="9">
    <source>
        <dbReference type="ARBA" id="ARBA00023136"/>
    </source>
</evidence>
<evidence type="ECO:0000256" key="3">
    <source>
        <dbReference type="ARBA" id="ARBA00022692"/>
    </source>
</evidence>
<dbReference type="InterPro" id="IPR002126">
    <property type="entry name" value="Cadherin-like_dom"/>
</dbReference>
<evidence type="ECO:0000256" key="6">
    <source>
        <dbReference type="ARBA" id="ARBA00022837"/>
    </source>
</evidence>
<evidence type="ECO:0000256" key="2">
    <source>
        <dbReference type="ARBA" id="ARBA00022475"/>
    </source>
</evidence>
<dbReference type="EMBL" id="CAXITT010000514">
    <property type="protein sequence ID" value="CAL1542918.1"/>
    <property type="molecule type" value="Genomic_DNA"/>
</dbReference>
<evidence type="ECO:0000256" key="11">
    <source>
        <dbReference type="PROSITE-ProRule" id="PRU00043"/>
    </source>
</evidence>
<keyword evidence="9" id="KW-0472">Membrane</keyword>
<gene>
    <name evidence="13" type="ORF">GSLYS_00016452001</name>
</gene>
<evidence type="ECO:0000256" key="1">
    <source>
        <dbReference type="ARBA" id="ARBA00004251"/>
    </source>
</evidence>
<evidence type="ECO:0000256" key="7">
    <source>
        <dbReference type="ARBA" id="ARBA00022889"/>
    </source>
</evidence>
<keyword evidence="3" id="KW-0812">Transmembrane</keyword>
<dbReference type="Pfam" id="PF00028">
    <property type="entry name" value="Cadherin"/>
    <property type="match status" value="3"/>
</dbReference>
<keyword evidence="10" id="KW-0325">Glycoprotein</keyword>
<dbReference type="PROSITE" id="PS50268">
    <property type="entry name" value="CADHERIN_2"/>
    <property type="match status" value="4"/>
</dbReference>
<sequence length="467" mass="50928">PPSFAFAVSLAGNKGVRDVSEEEGEKSLIGIVELKVQSEGPRKEVSCTSENSFLAIEPMGPDYFKLELKQHLDREVQSEYSVNVTCTYHSAPPLADWKIFTLRVTDENDNAPVFSETIYVGNVTEEASVGEFVLEVKATDADEGVNGAVTYFMKGLENFQPKPFAIDEKSGRITTNVTIDRETVTNFTFTVVAVDHGKPEMTGSAVVIVHVDDVNDNAPVVVTKNLRILENLDAMSLVGTLRGSDLDIGKNAELVFAKLDGDSDSSSTPFLVKSNGSVWSVVSLDREQRSLYSMAVTVRDKGQPRRSGTAVIQITVDDVNDNPPAISSPCLTDGIDFFLDTSYYLDNETLYSGSGFVVIDWHCPEGERVVYQAEASDKDSGDTARLTYGLDDGLEDALFQIDKKTGSVTLKRYVRPDDSLSQLVNISVTDHGVPRLTSYCALNITINIDRSALQPPPSTSVFAQSSN</sequence>
<dbReference type="InterPro" id="IPR050174">
    <property type="entry name" value="Protocadherin/Cadherin-CA"/>
</dbReference>
<evidence type="ECO:0000256" key="5">
    <source>
        <dbReference type="ARBA" id="ARBA00022737"/>
    </source>
</evidence>
<dbReference type="SMART" id="SM00112">
    <property type="entry name" value="CA"/>
    <property type="match status" value="4"/>
</dbReference>
<dbReference type="PANTHER" id="PTHR24028">
    <property type="entry name" value="CADHERIN-87A"/>
    <property type="match status" value="1"/>
</dbReference>
<organism evidence="13 14">
    <name type="scientific">Lymnaea stagnalis</name>
    <name type="common">Great pond snail</name>
    <name type="synonym">Helix stagnalis</name>
    <dbReference type="NCBI Taxonomy" id="6523"/>
    <lineage>
        <taxon>Eukaryota</taxon>
        <taxon>Metazoa</taxon>
        <taxon>Spiralia</taxon>
        <taxon>Lophotrochozoa</taxon>
        <taxon>Mollusca</taxon>
        <taxon>Gastropoda</taxon>
        <taxon>Heterobranchia</taxon>
        <taxon>Euthyneura</taxon>
        <taxon>Panpulmonata</taxon>
        <taxon>Hygrophila</taxon>
        <taxon>Lymnaeoidea</taxon>
        <taxon>Lymnaeidae</taxon>
        <taxon>Lymnaea</taxon>
    </lineage>
</organism>
<feature type="domain" description="Cadherin" evidence="12">
    <location>
        <begin position="220"/>
        <end position="326"/>
    </location>
</feature>
<evidence type="ECO:0000256" key="8">
    <source>
        <dbReference type="ARBA" id="ARBA00022989"/>
    </source>
</evidence>
<evidence type="ECO:0000313" key="13">
    <source>
        <dbReference type="EMBL" id="CAL1542918.1"/>
    </source>
</evidence>
<dbReference type="InterPro" id="IPR020894">
    <property type="entry name" value="Cadherin_CS"/>
</dbReference>
<keyword evidence="5" id="KW-0677">Repeat</keyword>
<protein>
    <recommendedName>
        <fullName evidence="12">Cadherin domain-containing protein</fullName>
    </recommendedName>
</protein>
<dbReference type="GO" id="GO:0007156">
    <property type="term" value="P:homophilic cell adhesion via plasma membrane adhesion molecules"/>
    <property type="evidence" value="ECO:0007669"/>
    <property type="project" value="InterPro"/>
</dbReference>
<evidence type="ECO:0000256" key="4">
    <source>
        <dbReference type="ARBA" id="ARBA00022729"/>
    </source>
</evidence>
<feature type="domain" description="Cadherin" evidence="12">
    <location>
        <begin position="66"/>
        <end position="114"/>
    </location>
</feature>
<keyword evidence="6 11" id="KW-0106">Calcium</keyword>
<dbReference type="Proteomes" id="UP001497497">
    <property type="component" value="Unassembled WGS sequence"/>
</dbReference>
<name>A0AAV2IAN7_LYMST</name>
<feature type="domain" description="Cadherin" evidence="12">
    <location>
        <begin position="364"/>
        <end position="459"/>
    </location>
</feature>
<feature type="non-terminal residue" evidence="13">
    <location>
        <position position="467"/>
    </location>
</feature>
<dbReference type="PRINTS" id="PR00205">
    <property type="entry name" value="CADHERIN"/>
</dbReference>
<comment type="subcellular location">
    <subcellularLocation>
        <location evidence="1">Cell membrane</location>
        <topology evidence="1">Single-pass type I membrane protein</topology>
    </subcellularLocation>
</comment>
<evidence type="ECO:0000256" key="10">
    <source>
        <dbReference type="ARBA" id="ARBA00023180"/>
    </source>
</evidence>
<reference evidence="13 14" key="1">
    <citation type="submission" date="2024-04" db="EMBL/GenBank/DDBJ databases">
        <authorList>
            <consortium name="Genoscope - CEA"/>
            <person name="William W."/>
        </authorList>
    </citation>
    <scope>NUCLEOTIDE SEQUENCE [LARGE SCALE GENOMIC DNA]</scope>
</reference>
<dbReference type="CDD" id="cd11304">
    <property type="entry name" value="Cadherin_repeat"/>
    <property type="match status" value="4"/>
</dbReference>
<dbReference type="GO" id="GO:0005886">
    <property type="term" value="C:plasma membrane"/>
    <property type="evidence" value="ECO:0007669"/>
    <property type="project" value="UniProtKB-SubCell"/>
</dbReference>
<dbReference type="Gene3D" id="2.60.40.60">
    <property type="entry name" value="Cadherins"/>
    <property type="match status" value="4"/>
</dbReference>
<dbReference type="PROSITE" id="PS00232">
    <property type="entry name" value="CADHERIN_1"/>
    <property type="match status" value="2"/>
</dbReference>
<comment type="caution">
    <text evidence="13">The sequence shown here is derived from an EMBL/GenBank/DDBJ whole genome shotgun (WGS) entry which is preliminary data.</text>
</comment>
<evidence type="ECO:0000313" key="14">
    <source>
        <dbReference type="Proteomes" id="UP001497497"/>
    </source>
</evidence>
<keyword evidence="14" id="KW-1185">Reference proteome</keyword>